<dbReference type="InterPro" id="IPR028082">
    <property type="entry name" value="Peripla_BP_I"/>
</dbReference>
<dbReference type="RefSeq" id="WP_148461493.1">
    <property type="nucleotide sequence ID" value="NZ_JAAITS010000008.1"/>
</dbReference>
<comment type="subcellular location">
    <subcellularLocation>
        <location evidence="1">Cell envelope</location>
    </subcellularLocation>
</comment>
<evidence type="ECO:0000313" key="6">
    <source>
        <dbReference type="EMBL" id="NSG84673.1"/>
    </source>
</evidence>
<dbReference type="Proteomes" id="UP001644719">
    <property type="component" value="Unassembled WGS sequence"/>
</dbReference>
<organism evidence="6 7">
    <name type="scientific">Blautia faecis</name>
    <dbReference type="NCBI Taxonomy" id="871665"/>
    <lineage>
        <taxon>Bacteria</taxon>
        <taxon>Bacillati</taxon>
        <taxon>Bacillota</taxon>
        <taxon>Clostridia</taxon>
        <taxon>Lachnospirales</taxon>
        <taxon>Lachnospiraceae</taxon>
        <taxon>Blautia</taxon>
    </lineage>
</organism>
<reference evidence="6 7" key="1">
    <citation type="journal article" date="2020" name="Cell Host Microbe">
        <title>Functional and Genomic Variation between Human-Derived Isolates of Lachnospiraceae Reveals Inter- and Intra-Species Diversity.</title>
        <authorList>
            <person name="Sorbara M.T."/>
            <person name="Littmann E.R."/>
            <person name="Fontana E."/>
            <person name="Moody T.U."/>
            <person name="Kohout C.E."/>
            <person name="Gjonbalaj M."/>
            <person name="Eaton V."/>
            <person name="Seok R."/>
            <person name="Leiner I.M."/>
            <person name="Pamer E.G."/>
        </authorList>
    </citation>
    <scope>NUCLEOTIDE SEQUENCE [LARGE SCALE GENOMIC DNA]</scope>
    <source>
        <strain evidence="6 7">MSK.17.74</strain>
    </source>
</reference>
<proteinExistence type="inferred from homology"/>
<accession>A0ABX2H516</accession>
<gene>
    <name evidence="6" type="ORF">G5B17_04325</name>
</gene>
<feature type="chain" id="PRO_5047229987" evidence="4">
    <location>
        <begin position="26"/>
        <end position="330"/>
    </location>
</feature>
<dbReference type="InterPro" id="IPR025997">
    <property type="entry name" value="SBP_2_dom"/>
</dbReference>
<feature type="signal peptide" evidence="4">
    <location>
        <begin position="1"/>
        <end position="25"/>
    </location>
</feature>
<dbReference type="Pfam" id="PF13407">
    <property type="entry name" value="Peripla_BP_4"/>
    <property type="match status" value="1"/>
</dbReference>
<evidence type="ECO:0000313" key="7">
    <source>
        <dbReference type="Proteomes" id="UP001644719"/>
    </source>
</evidence>
<dbReference type="PANTHER" id="PTHR46847">
    <property type="entry name" value="D-ALLOSE-BINDING PERIPLASMIC PROTEIN-RELATED"/>
    <property type="match status" value="1"/>
</dbReference>
<dbReference type="EMBL" id="JAAITS010000008">
    <property type="protein sequence ID" value="NSG84673.1"/>
    <property type="molecule type" value="Genomic_DNA"/>
</dbReference>
<sequence>MNKKVLGVLLASVVAMGSMGVSVYAADAEEDRNYSEYTPAKDEYNLVFIPKVVHTWYEGVKTGIDEAVAELEEKGVKVNYVWDAPADAVVTDQTAKMEANAATQPDGMSVAIIDPSAETSVVDEIVAAGINVETFDVDAPDSSRKYYCGHSTNYEDGYEMAKVLADKLGNEGQVAILSGTLSASNHIERVNGFKDYITENTNIEIVDEQPDNDSVEDALSITEGYLSTYPDLKGVFGCNGAAPVGACRAIKDAGKAGDVLVVGMSEDEETAGYLKDGTMYCTLKQDVPSYGYNSVYNMIMIADGNEPYKVEDDIPAAFVYQENVDDYDWN</sequence>
<comment type="caution">
    <text evidence="6">The sequence shown here is derived from an EMBL/GenBank/DDBJ whole genome shotgun (WGS) entry which is preliminary data.</text>
</comment>
<dbReference type="Gene3D" id="3.40.50.2300">
    <property type="match status" value="2"/>
</dbReference>
<evidence type="ECO:0000256" key="2">
    <source>
        <dbReference type="ARBA" id="ARBA00007639"/>
    </source>
</evidence>
<evidence type="ECO:0000259" key="5">
    <source>
        <dbReference type="Pfam" id="PF13407"/>
    </source>
</evidence>
<comment type="similarity">
    <text evidence="2">Belongs to the bacterial solute-binding protein 2 family.</text>
</comment>
<name>A0ABX2H516_9FIRM</name>
<evidence type="ECO:0000256" key="4">
    <source>
        <dbReference type="SAM" id="SignalP"/>
    </source>
</evidence>
<evidence type="ECO:0000256" key="1">
    <source>
        <dbReference type="ARBA" id="ARBA00004196"/>
    </source>
</evidence>
<protein>
    <submittedName>
        <fullName evidence="6">Sugar ABC transporter substrate-binding protein</fullName>
    </submittedName>
</protein>
<keyword evidence="3 4" id="KW-0732">Signal</keyword>
<dbReference type="SUPFAM" id="SSF53822">
    <property type="entry name" value="Periplasmic binding protein-like I"/>
    <property type="match status" value="1"/>
</dbReference>
<dbReference type="PANTHER" id="PTHR46847:SF1">
    <property type="entry name" value="D-ALLOSE-BINDING PERIPLASMIC PROTEIN-RELATED"/>
    <property type="match status" value="1"/>
</dbReference>
<evidence type="ECO:0000256" key="3">
    <source>
        <dbReference type="ARBA" id="ARBA00022729"/>
    </source>
</evidence>
<feature type="domain" description="Periplasmic binding protein" evidence="5">
    <location>
        <begin position="48"/>
        <end position="306"/>
    </location>
</feature>
<keyword evidence="7" id="KW-1185">Reference proteome</keyword>